<protein>
    <submittedName>
        <fullName evidence="1">Uncharacterized protein</fullName>
    </submittedName>
</protein>
<organism evidence="1">
    <name type="scientific">Anguilla anguilla</name>
    <name type="common">European freshwater eel</name>
    <name type="synonym">Muraena anguilla</name>
    <dbReference type="NCBI Taxonomy" id="7936"/>
    <lineage>
        <taxon>Eukaryota</taxon>
        <taxon>Metazoa</taxon>
        <taxon>Chordata</taxon>
        <taxon>Craniata</taxon>
        <taxon>Vertebrata</taxon>
        <taxon>Euteleostomi</taxon>
        <taxon>Actinopterygii</taxon>
        <taxon>Neopterygii</taxon>
        <taxon>Teleostei</taxon>
        <taxon>Anguilliformes</taxon>
        <taxon>Anguillidae</taxon>
        <taxon>Anguilla</taxon>
    </lineage>
</organism>
<proteinExistence type="predicted"/>
<accession>A0A0E9RSU9</accession>
<reference evidence="1" key="1">
    <citation type="submission" date="2014-11" db="EMBL/GenBank/DDBJ databases">
        <authorList>
            <person name="Amaro Gonzalez C."/>
        </authorList>
    </citation>
    <scope>NUCLEOTIDE SEQUENCE</scope>
</reference>
<dbReference type="AlphaFoldDB" id="A0A0E9RSU9"/>
<sequence length="26" mass="2938">MITYNRLRAGVTSHYGPIVVIVFTET</sequence>
<dbReference type="EMBL" id="GBXM01076660">
    <property type="protein sequence ID" value="JAH31917.1"/>
    <property type="molecule type" value="Transcribed_RNA"/>
</dbReference>
<evidence type="ECO:0000313" key="1">
    <source>
        <dbReference type="EMBL" id="JAH31917.1"/>
    </source>
</evidence>
<name>A0A0E9RSU9_ANGAN</name>
<reference evidence="1" key="2">
    <citation type="journal article" date="2015" name="Fish Shellfish Immunol.">
        <title>Early steps in the European eel (Anguilla anguilla)-Vibrio vulnificus interaction in the gills: Role of the RtxA13 toxin.</title>
        <authorList>
            <person name="Callol A."/>
            <person name="Pajuelo D."/>
            <person name="Ebbesson L."/>
            <person name="Teles M."/>
            <person name="MacKenzie S."/>
            <person name="Amaro C."/>
        </authorList>
    </citation>
    <scope>NUCLEOTIDE SEQUENCE</scope>
</reference>